<name>A0A178CHR9_9EURO</name>
<dbReference type="InterPro" id="IPR015943">
    <property type="entry name" value="WD40/YVTN_repeat-like_dom_sf"/>
</dbReference>
<reference evidence="10 11" key="1">
    <citation type="submission" date="2016-03" db="EMBL/GenBank/DDBJ databases">
        <title>The draft genome sequence of Fonsecaea nubica causative agent of cutaneous subcutaneous infection in human host.</title>
        <authorList>
            <person name="Costa F."/>
            <person name="Sybren D.H."/>
            <person name="Raittz R.T."/>
            <person name="Weiss V.A."/>
            <person name="Leao A.C."/>
            <person name="Gomes R."/>
            <person name="De Souza E.M."/>
            <person name="Pedrosa F.O."/>
            <person name="Steffens M.B."/>
            <person name="Bombassaro A."/>
            <person name="Tadra-Sfeir M.Z."/>
            <person name="Moreno L.F."/>
            <person name="Najafzadeh M.J."/>
            <person name="Felipe M.S."/>
            <person name="Teixeira M."/>
            <person name="Sun J."/>
            <person name="Xi L."/>
            <person name="Castro M.A."/>
            <person name="Vicente V.A."/>
        </authorList>
    </citation>
    <scope>NUCLEOTIDE SEQUENCE [LARGE SCALE GENOMIC DNA]</scope>
    <source>
        <strain evidence="10 11">CBS 269.64</strain>
    </source>
</reference>
<organism evidence="10 11">
    <name type="scientific">Fonsecaea nubica</name>
    <dbReference type="NCBI Taxonomy" id="856822"/>
    <lineage>
        <taxon>Eukaryota</taxon>
        <taxon>Fungi</taxon>
        <taxon>Dikarya</taxon>
        <taxon>Ascomycota</taxon>
        <taxon>Pezizomycotina</taxon>
        <taxon>Eurotiomycetes</taxon>
        <taxon>Chaetothyriomycetidae</taxon>
        <taxon>Chaetothyriales</taxon>
        <taxon>Herpotrichiellaceae</taxon>
        <taxon>Fonsecaea</taxon>
    </lineage>
</organism>
<dbReference type="Gene3D" id="2.130.10.10">
    <property type="entry name" value="YVTN repeat-like/Quinoprotein amine dehydrogenase"/>
    <property type="match status" value="3"/>
</dbReference>
<keyword evidence="5" id="KW-0256">Endoplasmic reticulum</keyword>
<evidence type="ECO:0000259" key="9">
    <source>
        <dbReference type="Pfam" id="PF24883"/>
    </source>
</evidence>
<comment type="similarity">
    <text evidence="5">Belongs to the GPI inositol-deacylase family.</text>
</comment>
<dbReference type="GO" id="GO:0015031">
    <property type="term" value="P:protein transport"/>
    <property type="evidence" value="ECO:0007669"/>
    <property type="project" value="UniProtKB-KW"/>
</dbReference>
<dbReference type="GO" id="GO:0016788">
    <property type="term" value="F:hydrolase activity, acting on ester bonds"/>
    <property type="evidence" value="ECO:0007669"/>
    <property type="project" value="InterPro"/>
</dbReference>
<dbReference type="Pfam" id="PF22939">
    <property type="entry name" value="WHD_GPIID"/>
    <property type="match status" value="1"/>
</dbReference>
<evidence type="ECO:0000256" key="6">
    <source>
        <dbReference type="SAM" id="MobiDB-lite"/>
    </source>
</evidence>
<dbReference type="Gene3D" id="3.40.50.300">
    <property type="entry name" value="P-loop containing nucleotide triphosphate hydrolases"/>
    <property type="match status" value="1"/>
</dbReference>
<dbReference type="PROSITE" id="PS50294">
    <property type="entry name" value="WD_REPEATS_REGION"/>
    <property type="match status" value="1"/>
</dbReference>
<evidence type="ECO:0000313" key="11">
    <source>
        <dbReference type="Proteomes" id="UP000185904"/>
    </source>
</evidence>
<dbReference type="InterPro" id="IPR036322">
    <property type="entry name" value="WD40_repeat_dom_sf"/>
</dbReference>
<gene>
    <name evidence="10" type="ORF">AYO20_09354</name>
</gene>
<evidence type="ECO:0000256" key="5">
    <source>
        <dbReference type="RuleBase" id="RU365011"/>
    </source>
</evidence>
<dbReference type="SUPFAM" id="SSF52540">
    <property type="entry name" value="P-loop containing nucleoside triphosphate hydrolases"/>
    <property type="match status" value="1"/>
</dbReference>
<evidence type="ECO:0000313" key="10">
    <source>
        <dbReference type="EMBL" id="OAL28874.1"/>
    </source>
</evidence>
<protein>
    <recommendedName>
        <fullName evidence="2 5">GPI inositol-deacylase</fullName>
        <ecNumber evidence="5">3.1.-.-</ecNumber>
    </recommendedName>
</protein>
<feature type="domain" description="GPI inositol-deacylase winged helix" evidence="8">
    <location>
        <begin position="669"/>
        <end position="740"/>
    </location>
</feature>
<dbReference type="PANTHER" id="PTHR10039">
    <property type="entry name" value="AMELOGENIN"/>
    <property type="match status" value="1"/>
</dbReference>
<keyword evidence="5" id="KW-0813">Transport</keyword>
<dbReference type="Gene3D" id="3.40.50.1820">
    <property type="entry name" value="alpha/beta hydrolase"/>
    <property type="match status" value="1"/>
</dbReference>
<keyword evidence="5" id="KW-0472">Membrane</keyword>
<keyword evidence="11" id="KW-1185">Reference proteome</keyword>
<dbReference type="OrthoDB" id="194358at2759"/>
<dbReference type="PROSITE" id="PS50082">
    <property type="entry name" value="WD_REPEATS_2"/>
    <property type="match status" value="1"/>
</dbReference>
<dbReference type="RefSeq" id="XP_022496417.1">
    <property type="nucleotide sequence ID" value="XM_022647625.1"/>
</dbReference>
<dbReference type="GO" id="GO:0005789">
    <property type="term" value="C:endoplasmic reticulum membrane"/>
    <property type="evidence" value="ECO:0007669"/>
    <property type="project" value="UniProtKB-SubCell"/>
</dbReference>
<dbReference type="InterPro" id="IPR054471">
    <property type="entry name" value="GPIID_WHD"/>
</dbReference>
<comment type="function">
    <text evidence="1 5">Involved in inositol deacylation of GPI-anchored proteins which plays important roles in the quality control and ER-associated degradation of GPI-anchored proteins.</text>
</comment>
<evidence type="ECO:0000256" key="3">
    <source>
        <dbReference type="ARBA" id="ARBA00022737"/>
    </source>
</evidence>
<feature type="compositionally biased region" description="Basic and acidic residues" evidence="6">
    <location>
        <begin position="1"/>
        <end position="10"/>
    </location>
</feature>
<feature type="domain" description="Nephrocystin 3-like N-terminal" evidence="9">
    <location>
        <begin position="393"/>
        <end position="556"/>
    </location>
</feature>
<dbReference type="Proteomes" id="UP000185904">
    <property type="component" value="Unassembled WGS sequence"/>
</dbReference>
<feature type="compositionally biased region" description="Basic and acidic residues" evidence="6">
    <location>
        <begin position="20"/>
        <end position="33"/>
    </location>
</feature>
<dbReference type="SUPFAM" id="SSF53474">
    <property type="entry name" value="alpha/beta-Hydrolases"/>
    <property type="match status" value="1"/>
</dbReference>
<feature type="region of interest" description="Disordered" evidence="6">
    <location>
        <begin position="1"/>
        <end position="87"/>
    </location>
</feature>
<keyword evidence="4" id="KW-0853">WD repeat</keyword>
<dbReference type="SMART" id="SM00320">
    <property type="entry name" value="WD40"/>
    <property type="match status" value="8"/>
</dbReference>
<dbReference type="GeneID" id="34592753"/>
<evidence type="ECO:0000256" key="1">
    <source>
        <dbReference type="ARBA" id="ARBA00003496"/>
    </source>
</evidence>
<dbReference type="InterPro" id="IPR056884">
    <property type="entry name" value="NPHP3-like_N"/>
</dbReference>
<dbReference type="InterPro" id="IPR012908">
    <property type="entry name" value="PGAP1-ab_dom-like"/>
</dbReference>
<comment type="subcellular location">
    <subcellularLocation>
        <location evidence="5">Endoplasmic reticulum membrane</location>
    </subcellularLocation>
</comment>
<evidence type="ECO:0000256" key="2">
    <source>
        <dbReference type="ARBA" id="ARBA00015856"/>
    </source>
</evidence>
<feature type="domain" description="GPI inositol-deacylase PGAP1-like alpha/beta" evidence="7">
    <location>
        <begin position="186"/>
        <end position="236"/>
    </location>
</feature>
<keyword evidence="3" id="KW-0677">Repeat</keyword>
<sequence>MISRFRRQERPGSPTSLADPEERAARAKDDVGNDKGSGWPLNHSDTHRSHLSGLDLPLRLGRSQATEARQKQRSNERRADPLGLTVLHEPESSPSVDIVFIHGLGGTSRHTWCSNRDLQLFWPREWLPYEQDLSSTRVMTFGYNAHFSSLSHGNENILNVSDFAKDLLFSLKFAVGNGERNLNIGTVPIIFVAHSMGGLVAKKAFILGQHDEHYHDLIQAVSAIVFLSTPHRGSDLAESLNRILSVCIGLSSREFVSELAKNSQTLQEINEQFRNLASRLSIVSFFETLKTAIGLSRVMVLQKDSSILGYPGEISKPLDADHHDVCKYTSQRDPNYISVRNILKYLVDKFGGKDPAQVDVGSVDELHEIASALGPVQDPVDDLIFFANRRMAGSCDWTHEDPLFASFFKDEAEQPRCIWCTGRPGSEKSVLASSIIQSANESDFGVAYYFFRFGDHIKNNINTLLLSLSHQIAAILPEYRRRLLRLFDDGFNAQKSAPRLVWQKLFTSTLFQVKLSRPLFIIIDGLDECDSAAMLLKLLEDLHLFLAPIRLMVFSRSPQNLSSAFDKLSKRIRTHHHLLEKMADDLRMYAEEEMATMRGDEDFKYEVADKLARKADGNFLWANLVLAEVLQYHTEDEVFKALEEVPDELESLYERMDTKLAKNCRPSDRMMGKTIMMWITCSRHPLTLLDLAEALRPEYTNILDLRYTINRVCGDFVLTDSKGVVSMVHWSARDYLTQNSDLNYHIPRGSSHRIIFSNCIRELASASSKVQSGQIKAQAFLLYAATSWPFHLEQSSEASEVSDQESLVTLARFFQSSAASKKMTSFLKRIDRLDEERNPLTHRLKDKEIVDLWSTDLIRLVGKFGSHLTEQPKLIFRLVAPFCPRESAMYKQFGDRTASSRFSVVSGLSTKCWDDCLAKFTVHNSKSPLQIKCANRYFAILLSDGTIQLYHASTCEEARSFHHGERVLAWCFNAAGDKMVTCGMTKTIVWVTATAQQQRSSSVNHRRLKIQTVTFVNNDQTLFACCDDRTVRRLSLDLPDEGWQVLEDVLGDGSFEGKQLASPRCASFNPSAGGRCLRIVDGHQALRSTTSDVQAVTWNPMTGHVVGIYNDGCLFKWHPFDADYQESNLSIGRVECSPDGKFLVTSSRDGTLRIWDFFHFTPVYQLSYSAPVTSLAIDPNGTRIYDIRECFCSVWEPNTLVRMWETEDRSSDTMSNRESTLISHVSETSFETLQPITALAVEPGSLSYTSGNDDGLVALFSRQGHALCDLLQTFMPVDHICWSANGQFVAAASSTWRRLFVKEVNHSDPTESPRPIMTDREADPIRQILLSPTGGFLLVATDCFLNIWSTHEQRILSSRPQVTLHQWFNFPENSTKIIGFTFASVEVIDWQDAAEAKRMTLDRTLVDASTNQPRHAWMHRRPSSQYPMSPSEAQEGVDKIVLTVDATMALVVTSRSTAQGRYDRQYFFINLSNLMFDYDSTTPVTASPLPPDLQTHMAKPLGFLEADRNSRRRSSAMPLTSTAKATHHTLAFLDHNFWVCTYTMHESNLGRVKRHFFLPRDWINLDWLDLAIMREDGVLLCPRNGEIAFD</sequence>
<dbReference type="EMBL" id="LVCJ01000085">
    <property type="protein sequence ID" value="OAL28874.1"/>
    <property type="molecule type" value="Genomic_DNA"/>
</dbReference>
<keyword evidence="5" id="KW-0653">Protein transport</keyword>
<proteinExistence type="inferred from homology"/>
<feature type="region of interest" description="Disordered" evidence="6">
    <location>
        <begin position="1412"/>
        <end position="1431"/>
    </location>
</feature>
<dbReference type="InterPro" id="IPR001680">
    <property type="entry name" value="WD40_rpt"/>
</dbReference>
<evidence type="ECO:0000259" key="7">
    <source>
        <dbReference type="Pfam" id="PF07819"/>
    </source>
</evidence>
<dbReference type="Pfam" id="PF00400">
    <property type="entry name" value="WD40"/>
    <property type="match status" value="1"/>
</dbReference>
<feature type="compositionally biased region" description="Basic and acidic residues" evidence="6">
    <location>
        <begin position="68"/>
        <end position="80"/>
    </location>
</feature>
<accession>A0A178CHR9</accession>
<keyword evidence="5" id="KW-0378">Hydrolase</keyword>
<dbReference type="PANTHER" id="PTHR10039:SF16">
    <property type="entry name" value="GPI INOSITOL-DEACYLASE"/>
    <property type="match status" value="1"/>
</dbReference>
<dbReference type="Pfam" id="PF07819">
    <property type="entry name" value="PGAP1"/>
    <property type="match status" value="1"/>
</dbReference>
<dbReference type="SUPFAM" id="SSF50978">
    <property type="entry name" value="WD40 repeat-like"/>
    <property type="match status" value="1"/>
</dbReference>
<feature type="repeat" description="WD" evidence="4">
    <location>
        <begin position="1124"/>
        <end position="1156"/>
    </location>
</feature>
<comment type="caution">
    <text evidence="10">The sequence shown here is derived from an EMBL/GenBank/DDBJ whole genome shotgun (WGS) entry which is preliminary data.</text>
</comment>
<evidence type="ECO:0000256" key="4">
    <source>
        <dbReference type="PROSITE-ProRule" id="PRU00221"/>
    </source>
</evidence>
<dbReference type="Pfam" id="PF24883">
    <property type="entry name" value="NPHP3_N"/>
    <property type="match status" value="1"/>
</dbReference>
<dbReference type="InterPro" id="IPR027417">
    <property type="entry name" value="P-loop_NTPase"/>
</dbReference>
<dbReference type="EC" id="3.1.-.-" evidence="5"/>
<evidence type="ECO:0000259" key="8">
    <source>
        <dbReference type="Pfam" id="PF22939"/>
    </source>
</evidence>
<dbReference type="InterPro" id="IPR029058">
    <property type="entry name" value="AB_hydrolase_fold"/>
</dbReference>